<dbReference type="RefSeq" id="WP_085824861.1">
    <property type="nucleotide sequence ID" value="NZ_FWFP01000019.1"/>
</dbReference>
<dbReference type="OrthoDB" id="2623652at2"/>
<feature type="transmembrane region" description="Helical" evidence="1">
    <location>
        <begin position="86"/>
        <end position="109"/>
    </location>
</feature>
<reference evidence="3" key="1">
    <citation type="submission" date="2017-03" db="EMBL/GenBank/DDBJ databases">
        <authorList>
            <person name="Rodrigo-Torres L."/>
            <person name="Arahal R.D."/>
            <person name="Lucena T."/>
        </authorList>
    </citation>
    <scope>NUCLEOTIDE SEQUENCE [LARGE SCALE GENOMIC DNA]</scope>
    <source>
        <strain evidence="3">CECT 8411</strain>
    </source>
</reference>
<organism evidence="2 3">
    <name type="scientific">Ruegeria meonggei</name>
    <dbReference type="NCBI Taxonomy" id="1446476"/>
    <lineage>
        <taxon>Bacteria</taxon>
        <taxon>Pseudomonadati</taxon>
        <taxon>Pseudomonadota</taxon>
        <taxon>Alphaproteobacteria</taxon>
        <taxon>Rhodobacterales</taxon>
        <taxon>Roseobacteraceae</taxon>
        <taxon>Ruegeria</taxon>
    </lineage>
</organism>
<sequence length="137" mass="13938">MEISLSNVNWIAVIGSVVAGQALLTLWFTLLFGESWAKAYGAEDRADHTLAVPSSTYSIGLACMVVLVIGTALLHQAAGINSIGGGLVFGVIAAMAYGLATVLPGYGFLLNLEAGRIAAGSQAALILVVSVVLSAFG</sequence>
<dbReference type="EMBL" id="FWFP01000019">
    <property type="protein sequence ID" value="SLN76583.1"/>
    <property type="molecule type" value="Genomic_DNA"/>
</dbReference>
<name>A0A1X7AD13_9RHOB</name>
<gene>
    <name evidence="2" type="ORF">RUM8411_04436</name>
</gene>
<feature type="transmembrane region" description="Helical" evidence="1">
    <location>
        <begin position="50"/>
        <end position="74"/>
    </location>
</feature>
<evidence type="ECO:0000256" key="1">
    <source>
        <dbReference type="SAM" id="Phobius"/>
    </source>
</evidence>
<evidence type="ECO:0000313" key="2">
    <source>
        <dbReference type="EMBL" id="SLN76583.1"/>
    </source>
</evidence>
<evidence type="ECO:0008006" key="4">
    <source>
        <dbReference type="Google" id="ProtNLM"/>
    </source>
</evidence>
<dbReference type="InterPro" id="IPR013879">
    <property type="entry name" value="DUF1761"/>
</dbReference>
<keyword evidence="1" id="KW-1133">Transmembrane helix</keyword>
<feature type="transmembrane region" description="Helical" evidence="1">
    <location>
        <begin position="115"/>
        <end position="136"/>
    </location>
</feature>
<dbReference type="Proteomes" id="UP000193778">
    <property type="component" value="Unassembled WGS sequence"/>
</dbReference>
<keyword evidence="1" id="KW-0472">Membrane</keyword>
<keyword evidence="3" id="KW-1185">Reference proteome</keyword>
<dbReference type="Pfam" id="PF08570">
    <property type="entry name" value="DUF1761"/>
    <property type="match status" value="1"/>
</dbReference>
<dbReference type="AlphaFoldDB" id="A0A1X7AD13"/>
<evidence type="ECO:0000313" key="3">
    <source>
        <dbReference type="Proteomes" id="UP000193778"/>
    </source>
</evidence>
<protein>
    <recommendedName>
        <fullName evidence="4">DUF1761 domain-containing protein</fullName>
    </recommendedName>
</protein>
<proteinExistence type="predicted"/>
<keyword evidence="1" id="KW-0812">Transmembrane</keyword>
<accession>A0A1X7AD13</accession>
<feature type="transmembrane region" description="Helical" evidence="1">
    <location>
        <begin position="7"/>
        <end position="30"/>
    </location>
</feature>